<dbReference type="GO" id="GO:0052873">
    <property type="term" value="F:FMN reductase (NADPH) activity"/>
    <property type="evidence" value="ECO:0007669"/>
    <property type="project" value="UniProtKB-EC"/>
</dbReference>
<dbReference type="EC" id="1.5.1.38" evidence="5"/>
<dbReference type="NCBIfam" id="TIGR04037">
    <property type="entry name" value="LLM_duo_CE1759"/>
    <property type="match status" value="1"/>
</dbReference>
<dbReference type="InterPro" id="IPR029039">
    <property type="entry name" value="Flavoprotein-like_sf"/>
</dbReference>
<evidence type="ECO:0000313" key="5">
    <source>
        <dbReference type="EMBL" id="KQB85861.1"/>
    </source>
</evidence>
<dbReference type="InterPro" id="IPR023932">
    <property type="entry name" value="CE1759_FMN_reduct"/>
</dbReference>
<dbReference type="OrthoDB" id="1643408at2"/>
<keyword evidence="6" id="KW-1185">Reference proteome</keyword>
<accession>A0A0Q0UD71</accession>
<dbReference type="EMBL" id="LKEV01000006">
    <property type="protein sequence ID" value="KQB85861.1"/>
    <property type="molecule type" value="Genomic_DNA"/>
</dbReference>
<gene>
    <name evidence="5" type="primary">ssuE</name>
    <name evidence="5" type="ORF">Clow_01995</name>
</gene>
<dbReference type="PATRIC" id="fig|1544413.3.peg.1999"/>
<dbReference type="SUPFAM" id="SSF52218">
    <property type="entry name" value="Flavoproteins"/>
    <property type="match status" value="1"/>
</dbReference>
<dbReference type="PANTHER" id="PTHR43408">
    <property type="entry name" value="FMN REDUCTASE (NADPH)"/>
    <property type="match status" value="1"/>
</dbReference>
<protein>
    <submittedName>
        <fullName evidence="5">FMN reductase (NADPH)</fullName>
        <ecNumber evidence="5">1.5.1.38</ecNumber>
    </submittedName>
</protein>
<proteinExistence type="predicted"/>
<comment type="caution">
    <text evidence="5">The sequence shown here is derived from an EMBL/GenBank/DDBJ whole genome shotgun (WGS) entry which is preliminary data.</text>
</comment>
<evidence type="ECO:0000256" key="1">
    <source>
        <dbReference type="ARBA" id="ARBA00022630"/>
    </source>
</evidence>
<dbReference type="STRING" id="1544413.Clow_01995"/>
<dbReference type="Proteomes" id="UP000050488">
    <property type="component" value="Unassembled WGS sequence"/>
</dbReference>
<evidence type="ECO:0000259" key="4">
    <source>
        <dbReference type="Pfam" id="PF03358"/>
    </source>
</evidence>
<dbReference type="InterPro" id="IPR005025">
    <property type="entry name" value="FMN_Rdtase-like_dom"/>
</dbReference>
<dbReference type="InterPro" id="IPR051814">
    <property type="entry name" value="NAD(P)H-dep_FMN_reductase"/>
</dbReference>
<name>A0A0Q0UD71_9CORY</name>
<dbReference type="Pfam" id="PF03358">
    <property type="entry name" value="FMN_red"/>
    <property type="match status" value="1"/>
</dbReference>
<evidence type="ECO:0000256" key="3">
    <source>
        <dbReference type="ARBA" id="ARBA00023002"/>
    </source>
</evidence>
<reference evidence="5 6" key="1">
    <citation type="submission" date="2015-10" db="EMBL/GenBank/DDBJ databases">
        <title>Corynebacteirum lowii and Corynebacterium oculi species nova, derived from human clinical disease and and emended description of Corynebacterium mastiditis.</title>
        <authorList>
            <person name="Bernard K."/>
            <person name="Pacheco A.L."/>
            <person name="Mcdougall C."/>
            <person name="Burtx T."/>
            <person name="Weibe D."/>
            <person name="Tyler S."/>
            <person name="Olson A.B."/>
            <person name="Cnockaert M."/>
            <person name="Eguchi H."/>
            <person name="Kuwahara T."/>
            <person name="Nakayama-Imaohji H."/>
            <person name="Boudewijins M."/>
            <person name="Van Hoecke F."/>
            <person name="Bernier A.-M."/>
            <person name="Vandamme P."/>
        </authorList>
    </citation>
    <scope>NUCLEOTIDE SEQUENCE [LARGE SCALE GENOMIC DNA]</scope>
    <source>
        <strain evidence="5 6">NML 130206</strain>
    </source>
</reference>
<organism evidence="5 6">
    <name type="scientific">Corynebacterium lowii</name>
    <dbReference type="NCBI Taxonomy" id="1544413"/>
    <lineage>
        <taxon>Bacteria</taxon>
        <taxon>Bacillati</taxon>
        <taxon>Actinomycetota</taxon>
        <taxon>Actinomycetes</taxon>
        <taxon>Mycobacteriales</taxon>
        <taxon>Corynebacteriaceae</taxon>
        <taxon>Corynebacterium</taxon>
    </lineage>
</organism>
<feature type="domain" description="NADPH-dependent FMN reductase-like" evidence="4">
    <location>
        <begin position="3"/>
        <end position="153"/>
    </location>
</feature>
<dbReference type="Gene3D" id="3.40.50.360">
    <property type="match status" value="1"/>
</dbReference>
<keyword evidence="1" id="KW-0285">Flavoprotein</keyword>
<dbReference type="RefSeq" id="WP_055178646.1">
    <property type="nucleotide sequence ID" value="NZ_JAUSQY010000001.1"/>
</dbReference>
<dbReference type="PANTHER" id="PTHR43408:SF2">
    <property type="entry name" value="FMN REDUCTASE (NADPH)"/>
    <property type="match status" value="1"/>
</dbReference>
<evidence type="ECO:0000313" key="6">
    <source>
        <dbReference type="Proteomes" id="UP000050488"/>
    </source>
</evidence>
<evidence type="ECO:0000256" key="2">
    <source>
        <dbReference type="ARBA" id="ARBA00022643"/>
    </source>
</evidence>
<keyword evidence="2" id="KW-0288">FMN</keyword>
<keyword evidence="3 5" id="KW-0560">Oxidoreductase</keyword>
<dbReference type="AlphaFoldDB" id="A0A0Q0UD71"/>
<sequence length="201" mass="20973">MYKFTAISAGLSTPSSTRQVAENIAQAASEHLENTGHEASITIIELRDLASDLAHAMTSGGLLSDALREAIDQVTHADGLVVVTPVFKASYSGLFKMFFDVLDTQAIVGIPTVLAATAGSPRHSLVLDYSLRPLLSYMRATIMPTGVFAATEDFGGAESGALTKRIAKAGGELAEAIAGAIPTTPAKEESFLGLLQQHNGA</sequence>